<keyword evidence="5" id="KW-0804">Transcription</keyword>
<dbReference type="InterPro" id="IPR009057">
    <property type="entry name" value="Homeodomain-like_sf"/>
</dbReference>
<evidence type="ECO:0000313" key="11">
    <source>
        <dbReference type="Proteomes" id="UP000327013"/>
    </source>
</evidence>
<reference evidence="10 11" key="1">
    <citation type="submission" date="2019-06" db="EMBL/GenBank/DDBJ databases">
        <title>A chromosomal-level reference genome of Carpinus fangiana (Coryloideae, Betulaceae).</title>
        <authorList>
            <person name="Yang X."/>
            <person name="Wang Z."/>
            <person name="Zhang L."/>
            <person name="Hao G."/>
            <person name="Liu J."/>
            <person name="Yang Y."/>
        </authorList>
    </citation>
    <scope>NUCLEOTIDE SEQUENCE [LARGE SCALE GENOMIC DNA]</scope>
    <source>
        <strain evidence="10">Cfa_2016G</strain>
        <tissue evidence="10">Leaf</tissue>
    </source>
</reference>
<evidence type="ECO:0000259" key="8">
    <source>
        <dbReference type="PROSITE" id="PS50090"/>
    </source>
</evidence>
<keyword evidence="11" id="KW-1185">Reference proteome</keyword>
<keyword evidence="4" id="KW-0238">DNA-binding</keyword>
<protein>
    <recommendedName>
        <fullName evidence="12">HTH myb-type domain-containing protein</fullName>
    </recommendedName>
</protein>
<dbReference type="InterPro" id="IPR017930">
    <property type="entry name" value="Myb_dom"/>
</dbReference>
<feature type="region of interest" description="Disordered" evidence="7">
    <location>
        <begin position="297"/>
        <end position="321"/>
    </location>
</feature>
<keyword evidence="2" id="KW-0677">Repeat</keyword>
<dbReference type="InterPro" id="IPR051953">
    <property type="entry name" value="Plant_SW-associated_TFs"/>
</dbReference>
<evidence type="ECO:0000259" key="9">
    <source>
        <dbReference type="PROSITE" id="PS51294"/>
    </source>
</evidence>
<evidence type="ECO:0000256" key="2">
    <source>
        <dbReference type="ARBA" id="ARBA00022737"/>
    </source>
</evidence>
<evidence type="ECO:0000256" key="7">
    <source>
        <dbReference type="SAM" id="MobiDB-lite"/>
    </source>
</evidence>
<dbReference type="CDD" id="cd00167">
    <property type="entry name" value="SANT"/>
    <property type="match status" value="1"/>
</dbReference>
<dbReference type="Pfam" id="PF00249">
    <property type="entry name" value="Myb_DNA-binding"/>
    <property type="match status" value="1"/>
</dbReference>
<dbReference type="InterPro" id="IPR001005">
    <property type="entry name" value="SANT/Myb"/>
</dbReference>
<dbReference type="SMART" id="SM00717">
    <property type="entry name" value="SANT"/>
    <property type="match status" value="1"/>
</dbReference>
<name>A0A5N6QL26_9ROSI</name>
<keyword evidence="3" id="KW-0805">Transcription regulation</keyword>
<dbReference type="AlphaFoldDB" id="A0A5N6QL26"/>
<dbReference type="Gene3D" id="1.10.10.60">
    <property type="entry name" value="Homeodomain-like"/>
    <property type="match status" value="2"/>
</dbReference>
<comment type="subcellular location">
    <subcellularLocation>
        <location evidence="1">Nucleus</location>
    </subcellularLocation>
</comment>
<evidence type="ECO:0000313" key="10">
    <source>
        <dbReference type="EMBL" id="KAE7999084.1"/>
    </source>
</evidence>
<proteinExistence type="predicted"/>
<organism evidence="10 11">
    <name type="scientific">Carpinus fangiana</name>
    <dbReference type="NCBI Taxonomy" id="176857"/>
    <lineage>
        <taxon>Eukaryota</taxon>
        <taxon>Viridiplantae</taxon>
        <taxon>Streptophyta</taxon>
        <taxon>Embryophyta</taxon>
        <taxon>Tracheophyta</taxon>
        <taxon>Spermatophyta</taxon>
        <taxon>Magnoliopsida</taxon>
        <taxon>eudicotyledons</taxon>
        <taxon>Gunneridae</taxon>
        <taxon>Pentapetalae</taxon>
        <taxon>rosids</taxon>
        <taxon>fabids</taxon>
        <taxon>Fagales</taxon>
        <taxon>Betulaceae</taxon>
        <taxon>Carpinus</taxon>
    </lineage>
</organism>
<keyword evidence="6" id="KW-0539">Nucleus</keyword>
<evidence type="ECO:0000256" key="1">
    <source>
        <dbReference type="ARBA" id="ARBA00004123"/>
    </source>
</evidence>
<dbReference type="PROSITE" id="PS51294">
    <property type="entry name" value="HTH_MYB"/>
    <property type="match status" value="1"/>
</dbReference>
<dbReference type="EMBL" id="CM017321">
    <property type="protein sequence ID" value="KAE7999084.1"/>
    <property type="molecule type" value="Genomic_DNA"/>
</dbReference>
<dbReference type="GO" id="GO:0005634">
    <property type="term" value="C:nucleus"/>
    <property type="evidence" value="ECO:0007669"/>
    <property type="project" value="UniProtKB-SubCell"/>
</dbReference>
<evidence type="ECO:0000256" key="5">
    <source>
        <dbReference type="ARBA" id="ARBA00023163"/>
    </source>
</evidence>
<evidence type="ECO:0000256" key="6">
    <source>
        <dbReference type="ARBA" id="ARBA00023242"/>
    </source>
</evidence>
<dbReference type="PANTHER" id="PTHR47997">
    <property type="entry name" value="MYB DOMAIN PROTEIN 55"/>
    <property type="match status" value="1"/>
</dbReference>
<dbReference type="SUPFAM" id="SSF46689">
    <property type="entry name" value="Homeodomain-like"/>
    <property type="match status" value="1"/>
</dbReference>
<sequence>MKNSSITFQPMAMVAGALSLNLLRCGKSCRLRWINYLRPDLKRGSFSPEEAALIIELHSILGNRWAQIAKHLPGRTDNEVKNFWNSSIKKKLIISQDHVVVPADHHHHHTHSYHCNSSEQEVFFSLNANPNFILSSQLQDQLYQLPSSTSPLQGFDDDHHHSNLKLEQATNLLHFPPLMPPPISISSSCDPLWSLEHQNFSVGATLHYINGDKLIDPNITPSLYNVQDPAFSLPPDLPKLCEYSMPYSISSQEIFESDPLSRLPSFPSGSNHAHEPHVPNNQMEYIDAIMSSLTASSSSSASSLSTGQFVTNPNLPSRWEP</sequence>
<dbReference type="OrthoDB" id="2143914at2759"/>
<dbReference type="GO" id="GO:0003677">
    <property type="term" value="F:DNA binding"/>
    <property type="evidence" value="ECO:0007669"/>
    <property type="project" value="UniProtKB-KW"/>
</dbReference>
<evidence type="ECO:0000256" key="3">
    <source>
        <dbReference type="ARBA" id="ARBA00023015"/>
    </source>
</evidence>
<evidence type="ECO:0000256" key="4">
    <source>
        <dbReference type="ARBA" id="ARBA00023125"/>
    </source>
</evidence>
<feature type="domain" description="HTH myb-type" evidence="9">
    <location>
        <begin position="38"/>
        <end position="92"/>
    </location>
</feature>
<accession>A0A5N6QL26</accession>
<evidence type="ECO:0008006" key="12">
    <source>
        <dbReference type="Google" id="ProtNLM"/>
    </source>
</evidence>
<dbReference type="PANTHER" id="PTHR47997:SF87">
    <property type="entry name" value="TRANSCRIPTION FACTOR MYB26"/>
    <property type="match status" value="1"/>
</dbReference>
<dbReference type="Proteomes" id="UP000327013">
    <property type="component" value="Chromosome 1"/>
</dbReference>
<feature type="compositionally biased region" description="Low complexity" evidence="7">
    <location>
        <begin position="297"/>
        <end position="306"/>
    </location>
</feature>
<dbReference type="PROSITE" id="PS50090">
    <property type="entry name" value="MYB_LIKE"/>
    <property type="match status" value="1"/>
</dbReference>
<gene>
    <name evidence="10" type="ORF">FH972_003565</name>
</gene>
<dbReference type="FunFam" id="1.10.10.60:FF:000140">
    <property type="entry name" value="Myb transcription factor"/>
    <property type="match status" value="1"/>
</dbReference>
<feature type="domain" description="Myb-like" evidence="8">
    <location>
        <begin position="38"/>
        <end position="88"/>
    </location>
</feature>